<proteinExistence type="predicted"/>
<sequence length="61" mass="6643">MVIGLHNIPADVVHGSGKVNNVDKRLCARVVMAKRRSGWTTGAQAKSDRLSMIDVKTIPSR</sequence>
<protein>
    <submittedName>
        <fullName evidence="1">Uncharacterized protein</fullName>
    </submittedName>
</protein>
<gene>
    <name evidence="1" type="ORF">SEPMUDRAFT_113606</name>
</gene>
<reference evidence="1 2" key="1">
    <citation type="journal article" date="2012" name="PLoS Pathog.">
        <title>Diverse lifestyles and strategies of plant pathogenesis encoded in the genomes of eighteen Dothideomycetes fungi.</title>
        <authorList>
            <person name="Ohm R.A."/>
            <person name="Feau N."/>
            <person name="Henrissat B."/>
            <person name="Schoch C.L."/>
            <person name="Horwitz B.A."/>
            <person name="Barry K.W."/>
            <person name="Condon B.J."/>
            <person name="Copeland A.C."/>
            <person name="Dhillon B."/>
            <person name="Glaser F."/>
            <person name="Hesse C.N."/>
            <person name="Kosti I."/>
            <person name="LaButti K."/>
            <person name="Lindquist E.A."/>
            <person name="Lucas S."/>
            <person name="Salamov A.A."/>
            <person name="Bradshaw R.E."/>
            <person name="Ciuffetti L."/>
            <person name="Hamelin R.C."/>
            <person name="Kema G.H.J."/>
            <person name="Lawrence C."/>
            <person name="Scott J.A."/>
            <person name="Spatafora J.W."/>
            <person name="Turgeon B.G."/>
            <person name="de Wit P.J.G.M."/>
            <person name="Zhong S."/>
            <person name="Goodwin S.B."/>
            <person name="Grigoriev I.V."/>
        </authorList>
    </citation>
    <scope>NUCLEOTIDE SEQUENCE [LARGE SCALE GENOMIC DNA]</scope>
    <source>
        <strain evidence="1 2">SO2202</strain>
    </source>
</reference>
<evidence type="ECO:0000313" key="2">
    <source>
        <dbReference type="Proteomes" id="UP000016931"/>
    </source>
</evidence>
<dbReference type="EMBL" id="KB456260">
    <property type="protein sequence ID" value="EMF17617.1"/>
    <property type="molecule type" value="Genomic_DNA"/>
</dbReference>
<organism evidence="1 2">
    <name type="scientific">Sphaerulina musiva (strain SO2202)</name>
    <name type="common">Poplar stem canker fungus</name>
    <name type="synonym">Septoria musiva</name>
    <dbReference type="NCBI Taxonomy" id="692275"/>
    <lineage>
        <taxon>Eukaryota</taxon>
        <taxon>Fungi</taxon>
        <taxon>Dikarya</taxon>
        <taxon>Ascomycota</taxon>
        <taxon>Pezizomycotina</taxon>
        <taxon>Dothideomycetes</taxon>
        <taxon>Dothideomycetidae</taxon>
        <taxon>Mycosphaerellales</taxon>
        <taxon>Mycosphaerellaceae</taxon>
        <taxon>Sphaerulina</taxon>
    </lineage>
</organism>
<keyword evidence="2" id="KW-1185">Reference proteome</keyword>
<dbReference type="GeneID" id="27898180"/>
<dbReference type="Proteomes" id="UP000016931">
    <property type="component" value="Unassembled WGS sequence"/>
</dbReference>
<dbReference type="AlphaFoldDB" id="N1QMM4"/>
<accession>N1QMM4</accession>
<name>N1QMM4_SPHMS</name>
<dbReference type="RefSeq" id="XP_016765738.1">
    <property type="nucleotide sequence ID" value="XM_016901043.1"/>
</dbReference>
<dbReference type="HOGENOM" id="CLU_2924186_0_0_1"/>
<evidence type="ECO:0000313" key="1">
    <source>
        <dbReference type="EMBL" id="EMF17617.1"/>
    </source>
</evidence>